<evidence type="ECO:0000313" key="1">
    <source>
        <dbReference type="EMBL" id="SEA23343.1"/>
    </source>
</evidence>
<dbReference type="AlphaFoldDB" id="A0A1H3ZHY5"/>
<dbReference type="RefSeq" id="WP_074672992.1">
    <property type="nucleotide sequence ID" value="NZ_FNQG01000011.1"/>
</dbReference>
<organism evidence="1 2">
    <name type="scientific">Selenomonas ruminantium</name>
    <dbReference type="NCBI Taxonomy" id="971"/>
    <lineage>
        <taxon>Bacteria</taxon>
        <taxon>Bacillati</taxon>
        <taxon>Bacillota</taxon>
        <taxon>Negativicutes</taxon>
        <taxon>Selenomonadales</taxon>
        <taxon>Selenomonadaceae</taxon>
        <taxon>Selenomonas</taxon>
    </lineage>
</organism>
<accession>A0A1H3ZHY5</accession>
<gene>
    <name evidence="1" type="ORF">SAMN05660648_02442</name>
</gene>
<proteinExistence type="predicted"/>
<keyword evidence="1" id="KW-0548">Nucleotidyltransferase</keyword>
<name>A0A1H3ZHY5_SELRU</name>
<dbReference type="InterPro" id="IPR003329">
    <property type="entry name" value="Cytidylyl_trans"/>
</dbReference>
<dbReference type="Proteomes" id="UP000183469">
    <property type="component" value="Unassembled WGS sequence"/>
</dbReference>
<dbReference type="CDD" id="cd02513">
    <property type="entry name" value="CMP-NeuAc_Synthase"/>
    <property type="match status" value="1"/>
</dbReference>
<dbReference type="GO" id="GO:0008781">
    <property type="term" value="F:N-acylneuraminate cytidylyltransferase activity"/>
    <property type="evidence" value="ECO:0007669"/>
    <property type="project" value="TreeGrafter"/>
</dbReference>
<protein>
    <submittedName>
        <fullName evidence="1">N-acylneuraminate cytidylyltransferase</fullName>
    </submittedName>
</protein>
<dbReference type="PANTHER" id="PTHR21485:SF6">
    <property type="entry name" value="N-ACYLNEURAMINATE CYTIDYLYLTRANSFERASE-RELATED"/>
    <property type="match status" value="1"/>
</dbReference>
<dbReference type="InterPro" id="IPR029044">
    <property type="entry name" value="Nucleotide-diphossugar_trans"/>
</dbReference>
<dbReference type="Pfam" id="PF02348">
    <property type="entry name" value="CTP_transf_3"/>
    <property type="match status" value="1"/>
</dbReference>
<sequence>MTSSFDVDKVYALIPARGGSKSVPKKNIRDFDGHPLIAYSIAAARLTQGIDRVIVSTDLEEIADIARHYGAEVPFLRPAAYAGDASPDIDFVRHAIGYFLEREGSCAEYLVHLRPTTPLRLPRIISKGIELIRRTKESTSLRSGHICASPPYKWFKAGEKHYWDPLMQGMTPDDANQPRQDFPDVYVPNGYVDVLKSDFIWQNQLMHGTRMLGLLTEEIPDIDTELDMKKLQVYGQSLEAFQLLHDYLDSECGRIS</sequence>
<dbReference type="PANTHER" id="PTHR21485">
    <property type="entry name" value="HAD SUPERFAMILY MEMBERS CMAS AND KDSC"/>
    <property type="match status" value="1"/>
</dbReference>
<dbReference type="SUPFAM" id="SSF53448">
    <property type="entry name" value="Nucleotide-diphospho-sugar transferases"/>
    <property type="match status" value="1"/>
</dbReference>
<dbReference type="OrthoDB" id="9805604at2"/>
<keyword evidence="1" id="KW-0808">Transferase</keyword>
<dbReference type="EMBL" id="FNQG01000011">
    <property type="protein sequence ID" value="SEA23343.1"/>
    <property type="molecule type" value="Genomic_DNA"/>
</dbReference>
<dbReference type="Gene3D" id="3.90.550.10">
    <property type="entry name" value="Spore Coat Polysaccharide Biosynthesis Protein SpsA, Chain A"/>
    <property type="match status" value="1"/>
</dbReference>
<dbReference type="InterPro" id="IPR050793">
    <property type="entry name" value="CMP-NeuNAc_synthase"/>
</dbReference>
<reference evidence="1 2" key="1">
    <citation type="submission" date="2016-10" db="EMBL/GenBank/DDBJ databases">
        <authorList>
            <person name="de Groot N.N."/>
        </authorList>
    </citation>
    <scope>NUCLEOTIDE SEQUENCE [LARGE SCALE GENOMIC DNA]</scope>
    <source>
        <strain evidence="1 2">DSM 2872</strain>
    </source>
</reference>
<evidence type="ECO:0000313" key="2">
    <source>
        <dbReference type="Proteomes" id="UP000183469"/>
    </source>
</evidence>